<feature type="compositionally biased region" description="Basic and acidic residues" evidence="1">
    <location>
        <begin position="98"/>
        <end position="110"/>
    </location>
</feature>
<dbReference type="AlphaFoldDB" id="A0A401GYP1"/>
<evidence type="ECO:0000256" key="1">
    <source>
        <dbReference type="SAM" id="MobiDB-lite"/>
    </source>
</evidence>
<reference evidence="2 3" key="1">
    <citation type="journal article" date="2018" name="Sci. Rep.">
        <title>Genome sequence of the cauliflower mushroom Sparassis crispa (Hanabiratake) and its association with beneficial usage.</title>
        <authorList>
            <person name="Kiyama R."/>
            <person name="Furutani Y."/>
            <person name="Kawaguchi K."/>
            <person name="Nakanishi T."/>
        </authorList>
    </citation>
    <scope>NUCLEOTIDE SEQUENCE [LARGE SCALE GENOMIC DNA]</scope>
</reference>
<evidence type="ECO:0000313" key="3">
    <source>
        <dbReference type="Proteomes" id="UP000287166"/>
    </source>
</evidence>
<proteinExistence type="predicted"/>
<evidence type="ECO:0000313" key="2">
    <source>
        <dbReference type="EMBL" id="GBE87272.1"/>
    </source>
</evidence>
<dbReference type="InParanoid" id="A0A401GYP1"/>
<feature type="region of interest" description="Disordered" evidence="1">
    <location>
        <begin position="28"/>
        <end position="48"/>
    </location>
</feature>
<keyword evidence="3" id="KW-1185">Reference proteome</keyword>
<comment type="caution">
    <text evidence="2">The sequence shown here is derived from an EMBL/GenBank/DDBJ whole genome shotgun (WGS) entry which is preliminary data.</text>
</comment>
<dbReference type="Proteomes" id="UP000287166">
    <property type="component" value="Unassembled WGS sequence"/>
</dbReference>
<feature type="region of interest" description="Disordered" evidence="1">
    <location>
        <begin position="61"/>
        <end position="110"/>
    </location>
</feature>
<dbReference type="GeneID" id="38784189"/>
<protein>
    <submittedName>
        <fullName evidence="2">Uncharacterized protein</fullName>
    </submittedName>
</protein>
<gene>
    <name evidence="2" type="ORF">SCP_1005190</name>
</gene>
<name>A0A401GYP1_9APHY</name>
<organism evidence="2 3">
    <name type="scientific">Sparassis crispa</name>
    <dbReference type="NCBI Taxonomy" id="139825"/>
    <lineage>
        <taxon>Eukaryota</taxon>
        <taxon>Fungi</taxon>
        <taxon>Dikarya</taxon>
        <taxon>Basidiomycota</taxon>
        <taxon>Agaricomycotina</taxon>
        <taxon>Agaricomycetes</taxon>
        <taxon>Polyporales</taxon>
        <taxon>Sparassidaceae</taxon>
        <taxon>Sparassis</taxon>
    </lineage>
</organism>
<sequence>MHVFSASVFEPAADEVRRTTLLAEEVGRFARPESSRLPSKTSSDEDLPDIAQLQVRECNKEGKGKRVVSNDSDAAYDAHAAKGKSKKATRTNKRKWKGRWDSNDDAPREVSGDSIALWNRRDNDMPGHRFYAYEVVSVTQ</sequence>
<feature type="compositionally biased region" description="Basic residues" evidence="1">
    <location>
        <begin position="81"/>
        <end position="97"/>
    </location>
</feature>
<accession>A0A401GYP1</accession>
<dbReference type="RefSeq" id="XP_027618185.1">
    <property type="nucleotide sequence ID" value="XM_027762384.1"/>
</dbReference>
<dbReference type="EMBL" id="BFAD01000010">
    <property type="protein sequence ID" value="GBE87272.1"/>
    <property type="molecule type" value="Genomic_DNA"/>
</dbReference>